<dbReference type="SUPFAM" id="SSF46626">
    <property type="entry name" value="Cytochrome c"/>
    <property type="match status" value="1"/>
</dbReference>
<dbReference type="AlphaFoldDB" id="A0A1I7I6J9"/>
<keyword evidence="3 4" id="KW-0408">Iron</keyword>
<dbReference type="GO" id="GO:0009055">
    <property type="term" value="F:electron transfer activity"/>
    <property type="evidence" value="ECO:0007669"/>
    <property type="project" value="InterPro"/>
</dbReference>
<dbReference type="EMBL" id="FPBL01000007">
    <property type="protein sequence ID" value="SFU68540.1"/>
    <property type="molecule type" value="Genomic_DNA"/>
</dbReference>
<dbReference type="Proteomes" id="UP000183926">
    <property type="component" value="Unassembled WGS sequence"/>
</dbReference>
<feature type="chain" id="PRO_5010235272" evidence="5">
    <location>
        <begin position="23"/>
        <end position="102"/>
    </location>
</feature>
<dbReference type="InterPro" id="IPR036909">
    <property type="entry name" value="Cyt_c-like_dom_sf"/>
</dbReference>
<evidence type="ECO:0000256" key="5">
    <source>
        <dbReference type="SAM" id="SignalP"/>
    </source>
</evidence>
<organism evidence="7 8">
    <name type="scientific">Nitrosomonas eutropha</name>
    <dbReference type="NCBI Taxonomy" id="916"/>
    <lineage>
        <taxon>Bacteria</taxon>
        <taxon>Pseudomonadati</taxon>
        <taxon>Pseudomonadota</taxon>
        <taxon>Betaproteobacteria</taxon>
        <taxon>Nitrosomonadales</taxon>
        <taxon>Nitrosomonadaceae</taxon>
        <taxon>Nitrosomonas</taxon>
    </lineage>
</organism>
<dbReference type="OrthoDB" id="8547631at2"/>
<evidence type="ECO:0000256" key="1">
    <source>
        <dbReference type="ARBA" id="ARBA00022617"/>
    </source>
</evidence>
<gene>
    <name evidence="7" type="ORF">SAMN05216339_10778</name>
</gene>
<keyword evidence="5" id="KW-0732">Signal</keyword>
<evidence type="ECO:0000256" key="3">
    <source>
        <dbReference type="ARBA" id="ARBA00023004"/>
    </source>
</evidence>
<dbReference type="Gene3D" id="1.10.760.10">
    <property type="entry name" value="Cytochrome c-like domain"/>
    <property type="match status" value="1"/>
</dbReference>
<dbReference type="InterPro" id="IPR009056">
    <property type="entry name" value="Cyt_c-like_dom"/>
</dbReference>
<evidence type="ECO:0000256" key="4">
    <source>
        <dbReference type="PROSITE-ProRule" id="PRU00433"/>
    </source>
</evidence>
<keyword evidence="1 4" id="KW-0349">Heme</keyword>
<dbReference type="RefSeq" id="WP_074928792.1">
    <property type="nucleotide sequence ID" value="NZ_FPBL01000007.1"/>
</dbReference>
<accession>A0A1I7I6J9</accession>
<evidence type="ECO:0000256" key="2">
    <source>
        <dbReference type="ARBA" id="ARBA00022723"/>
    </source>
</evidence>
<name>A0A1I7I6J9_9PROT</name>
<keyword evidence="2 4" id="KW-0479">Metal-binding</keyword>
<feature type="signal peptide" evidence="5">
    <location>
        <begin position="1"/>
        <end position="22"/>
    </location>
</feature>
<dbReference type="Pfam" id="PF13442">
    <property type="entry name" value="Cytochrome_CBB3"/>
    <property type="match status" value="1"/>
</dbReference>
<evidence type="ECO:0000259" key="6">
    <source>
        <dbReference type="PROSITE" id="PS51007"/>
    </source>
</evidence>
<feature type="domain" description="Cytochrome c" evidence="6">
    <location>
        <begin position="28"/>
        <end position="99"/>
    </location>
</feature>
<dbReference type="GO" id="GO:0046872">
    <property type="term" value="F:metal ion binding"/>
    <property type="evidence" value="ECO:0007669"/>
    <property type="project" value="UniProtKB-KW"/>
</dbReference>
<sequence length="102" mass="10928">MKRTIGLLVVSAVIGLTGCAKTDTYTPAENASGEDIFFANCTKCHKPETDGTVMLLSAKMNTKEAIIEKVQKGGMTMTAFPNITGEPAQRLAEFVLTNSKTK</sequence>
<proteinExistence type="predicted"/>
<evidence type="ECO:0000313" key="7">
    <source>
        <dbReference type="EMBL" id="SFU68540.1"/>
    </source>
</evidence>
<dbReference type="GO" id="GO:0020037">
    <property type="term" value="F:heme binding"/>
    <property type="evidence" value="ECO:0007669"/>
    <property type="project" value="InterPro"/>
</dbReference>
<evidence type="ECO:0000313" key="8">
    <source>
        <dbReference type="Proteomes" id="UP000183926"/>
    </source>
</evidence>
<dbReference type="PROSITE" id="PS51257">
    <property type="entry name" value="PROKAR_LIPOPROTEIN"/>
    <property type="match status" value="1"/>
</dbReference>
<protein>
    <submittedName>
        <fullName evidence="7">Cytochrome c551</fullName>
    </submittedName>
</protein>
<dbReference type="PROSITE" id="PS51007">
    <property type="entry name" value="CYTC"/>
    <property type="match status" value="1"/>
</dbReference>
<reference evidence="7 8" key="1">
    <citation type="submission" date="2016-10" db="EMBL/GenBank/DDBJ databases">
        <authorList>
            <person name="de Groot N.N."/>
        </authorList>
    </citation>
    <scope>NUCLEOTIDE SEQUENCE [LARGE SCALE GENOMIC DNA]</scope>
    <source>
        <strain evidence="7 8">Nm24</strain>
    </source>
</reference>